<dbReference type="GO" id="GO:0016020">
    <property type="term" value="C:membrane"/>
    <property type="evidence" value="ECO:0007669"/>
    <property type="project" value="UniProtKB-SubCell"/>
</dbReference>
<evidence type="ECO:0000256" key="4">
    <source>
        <dbReference type="ARBA" id="ARBA00023136"/>
    </source>
</evidence>
<comment type="caution">
    <text evidence="7">The sequence shown here is derived from an EMBL/GenBank/DDBJ whole genome shotgun (WGS) entry which is preliminary data.</text>
</comment>
<feature type="transmembrane region" description="Helical" evidence="5">
    <location>
        <begin position="144"/>
        <end position="160"/>
    </location>
</feature>
<dbReference type="AlphaFoldDB" id="A0A2A3MJ98"/>
<keyword evidence="4 5" id="KW-0472">Membrane</keyword>
<dbReference type="Pfam" id="PF04932">
    <property type="entry name" value="Wzy_C"/>
    <property type="match status" value="1"/>
</dbReference>
<evidence type="ECO:0000256" key="5">
    <source>
        <dbReference type="SAM" id="Phobius"/>
    </source>
</evidence>
<feature type="transmembrane region" description="Helical" evidence="5">
    <location>
        <begin position="6"/>
        <end position="33"/>
    </location>
</feature>
<gene>
    <name evidence="7" type="ORF">CNQ84_06845</name>
</gene>
<comment type="subcellular location">
    <subcellularLocation>
        <location evidence="1">Membrane</location>
        <topology evidence="1">Multi-pass membrane protein</topology>
    </subcellularLocation>
</comment>
<keyword evidence="8" id="KW-1185">Reference proteome</keyword>
<feature type="transmembrane region" description="Helical" evidence="5">
    <location>
        <begin position="45"/>
        <end position="69"/>
    </location>
</feature>
<reference evidence="7 8" key="1">
    <citation type="submission" date="2017-09" db="EMBL/GenBank/DDBJ databases">
        <title>Pseudomonas abyssi sp. nov. isolated from Abyssopelagic Water.</title>
        <authorList>
            <person name="Wei Y."/>
        </authorList>
    </citation>
    <scope>NUCLEOTIDE SEQUENCE [LARGE SCALE GENOMIC DNA]</scope>
    <source>
        <strain evidence="7 8">MT5</strain>
    </source>
</reference>
<sequence>MHIILAVVILGIALVPAALYVAMPTYMGILFLAHKTKTTNKSQGTAIPSSAIIIATIIIVTLFLSVLANQSISDLYLSFRGSARYMIYLAFAVTVAKTNPNTLRSTLRLLLIPLALGLALQNYLTLYEPISGTTRYKFIFEHPNHFAYFLVPIFFYYLALEKNQRYKLLGISIVSISLALSKSSGAALTVSAITIVYFSKNSKALLYGLLCAIALASLAYITGTYDKLYAQITSFSPGELNTKIDDQNFGGSGSLSWRLVYWGAILKSISIESWHSLLIGLGYGSMSYGSYAFDFMYTDPHNDIIKTLAENGLIGIVTLAYISYLAGRKLTKHKLAFFLSLLIPMFFGNILVNAAYISTTIITFHLLHRASTPDNEY</sequence>
<evidence type="ECO:0000256" key="3">
    <source>
        <dbReference type="ARBA" id="ARBA00022989"/>
    </source>
</evidence>
<dbReference type="EMBL" id="NTMR01000009">
    <property type="protein sequence ID" value="PBK04861.1"/>
    <property type="molecule type" value="Genomic_DNA"/>
</dbReference>
<dbReference type="RefSeq" id="WP_096004159.1">
    <property type="nucleotide sequence ID" value="NZ_NTMR01000009.1"/>
</dbReference>
<protein>
    <recommendedName>
        <fullName evidence="6">O-antigen ligase-related domain-containing protein</fullName>
    </recommendedName>
</protein>
<proteinExistence type="predicted"/>
<evidence type="ECO:0000313" key="8">
    <source>
        <dbReference type="Proteomes" id="UP000242313"/>
    </source>
</evidence>
<dbReference type="Proteomes" id="UP000242313">
    <property type="component" value="Unassembled WGS sequence"/>
</dbReference>
<feature type="transmembrane region" description="Helical" evidence="5">
    <location>
        <begin position="336"/>
        <end position="367"/>
    </location>
</feature>
<dbReference type="InterPro" id="IPR007016">
    <property type="entry name" value="O-antigen_ligase-rel_domated"/>
</dbReference>
<evidence type="ECO:0000256" key="1">
    <source>
        <dbReference type="ARBA" id="ARBA00004141"/>
    </source>
</evidence>
<accession>A0A2A3MJ98</accession>
<feature type="transmembrane region" description="Helical" evidence="5">
    <location>
        <begin position="204"/>
        <end position="221"/>
    </location>
</feature>
<feature type="transmembrane region" description="Helical" evidence="5">
    <location>
        <begin position="172"/>
        <end position="198"/>
    </location>
</feature>
<keyword evidence="3 5" id="KW-1133">Transmembrane helix</keyword>
<evidence type="ECO:0000256" key="2">
    <source>
        <dbReference type="ARBA" id="ARBA00022692"/>
    </source>
</evidence>
<feature type="transmembrane region" description="Helical" evidence="5">
    <location>
        <begin position="107"/>
        <end position="124"/>
    </location>
</feature>
<feature type="transmembrane region" description="Helical" evidence="5">
    <location>
        <begin position="304"/>
        <end position="324"/>
    </location>
</feature>
<keyword evidence="2 5" id="KW-0812">Transmembrane</keyword>
<evidence type="ECO:0000259" key="6">
    <source>
        <dbReference type="Pfam" id="PF04932"/>
    </source>
</evidence>
<name>A0A2A3MJ98_9PSED</name>
<organism evidence="7 8">
    <name type="scientific">Pseudomonas abyssi</name>
    <dbReference type="NCBI Taxonomy" id="170540"/>
    <lineage>
        <taxon>Bacteria</taxon>
        <taxon>Pseudomonadati</taxon>
        <taxon>Pseudomonadota</taxon>
        <taxon>Gammaproteobacteria</taxon>
        <taxon>Pseudomonadales</taxon>
        <taxon>Pseudomonadaceae</taxon>
        <taxon>Pseudomonas</taxon>
    </lineage>
</organism>
<dbReference type="PANTHER" id="PTHR37422">
    <property type="entry name" value="TEICHURONIC ACID BIOSYNTHESIS PROTEIN TUAE"/>
    <property type="match status" value="1"/>
</dbReference>
<dbReference type="InterPro" id="IPR051533">
    <property type="entry name" value="WaaL-like"/>
</dbReference>
<dbReference type="PANTHER" id="PTHR37422:SF21">
    <property type="entry name" value="EXOQ-LIKE PROTEIN"/>
    <property type="match status" value="1"/>
</dbReference>
<feature type="domain" description="O-antigen ligase-related" evidence="6">
    <location>
        <begin position="172"/>
        <end position="319"/>
    </location>
</feature>
<evidence type="ECO:0000313" key="7">
    <source>
        <dbReference type="EMBL" id="PBK04861.1"/>
    </source>
</evidence>